<reference evidence="1 2" key="1">
    <citation type="submission" date="2019-05" db="EMBL/GenBank/DDBJ databases">
        <title>Another draft genome of Portunus trituberculatus and its Hox gene families provides insights of decapod evolution.</title>
        <authorList>
            <person name="Jeong J.-H."/>
            <person name="Song I."/>
            <person name="Kim S."/>
            <person name="Choi T."/>
            <person name="Kim D."/>
            <person name="Ryu S."/>
            <person name="Kim W."/>
        </authorList>
    </citation>
    <scope>NUCLEOTIDE SEQUENCE [LARGE SCALE GENOMIC DNA]</scope>
    <source>
        <tissue evidence="1">Muscle</tissue>
    </source>
</reference>
<organism evidence="1 2">
    <name type="scientific">Portunus trituberculatus</name>
    <name type="common">Swimming crab</name>
    <name type="synonym">Neptunus trituberculatus</name>
    <dbReference type="NCBI Taxonomy" id="210409"/>
    <lineage>
        <taxon>Eukaryota</taxon>
        <taxon>Metazoa</taxon>
        <taxon>Ecdysozoa</taxon>
        <taxon>Arthropoda</taxon>
        <taxon>Crustacea</taxon>
        <taxon>Multicrustacea</taxon>
        <taxon>Malacostraca</taxon>
        <taxon>Eumalacostraca</taxon>
        <taxon>Eucarida</taxon>
        <taxon>Decapoda</taxon>
        <taxon>Pleocyemata</taxon>
        <taxon>Brachyura</taxon>
        <taxon>Eubrachyura</taxon>
        <taxon>Portunoidea</taxon>
        <taxon>Portunidae</taxon>
        <taxon>Portuninae</taxon>
        <taxon>Portunus</taxon>
    </lineage>
</organism>
<keyword evidence="2" id="KW-1185">Reference proteome</keyword>
<dbReference type="EMBL" id="VSRR010014421">
    <property type="protein sequence ID" value="MPC57000.1"/>
    <property type="molecule type" value="Genomic_DNA"/>
</dbReference>
<name>A0A5B7G9Q5_PORTR</name>
<comment type="caution">
    <text evidence="1">The sequence shown here is derived from an EMBL/GenBank/DDBJ whole genome shotgun (WGS) entry which is preliminary data.</text>
</comment>
<gene>
    <name evidence="1" type="ORF">E2C01_050968</name>
</gene>
<evidence type="ECO:0000313" key="1">
    <source>
        <dbReference type="EMBL" id="MPC57000.1"/>
    </source>
</evidence>
<dbReference type="Proteomes" id="UP000324222">
    <property type="component" value="Unassembled WGS sequence"/>
</dbReference>
<protein>
    <submittedName>
        <fullName evidence="1">Uncharacterized protein</fullName>
    </submittedName>
</protein>
<sequence>MAAFADFFPVISGVRSGTSPSLATVILSVGGQQFPPKKPEPGPSNTCLAVRSLVTVKCS</sequence>
<dbReference type="AlphaFoldDB" id="A0A5B7G9Q5"/>
<accession>A0A5B7G9Q5</accession>
<evidence type="ECO:0000313" key="2">
    <source>
        <dbReference type="Proteomes" id="UP000324222"/>
    </source>
</evidence>
<proteinExistence type="predicted"/>